<feature type="domain" description="PHD-type" evidence="16">
    <location>
        <begin position="216"/>
        <end position="265"/>
    </location>
</feature>
<keyword evidence="4 12" id="KW-0479">Metal-binding</keyword>
<dbReference type="InterPro" id="IPR001965">
    <property type="entry name" value="Znf_PHD"/>
</dbReference>
<evidence type="ECO:0000256" key="9">
    <source>
        <dbReference type="ARBA" id="ARBA00023163"/>
    </source>
</evidence>
<feature type="binding site" evidence="12">
    <location>
        <position position="232"/>
    </location>
    <ligand>
        <name>Zn(2+)</name>
        <dbReference type="ChEBI" id="CHEBI:29105"/>
        <label>2</label>
    </ligand>
</feature>
<dbReference type="GO" id="GO:0008270">
    <property type="term" value="F:zinc ion binding"/>
    <property type="evidence" value="ECO:0007669"/>
    <property type="project" value="UniProtKB-KW"/>
</dbReference>
<keyword evidence="8" id="KW-0805">Transcription regulation</keyword>
<keyword evidence="18" id="KW-1185">Reference proteome</keyword>
<protein>
    <recommendedName>
        <fullName evidence="14">Chromatin modification-related protein</fullName>
    </recommendedName>
</protein>
<dbReference type="OrthoDB" id="5411773at2759"/>
<feature type="binding site" evidence="12">
    <location>
        <position position="259"/>
    </location>
    <ligand>
        <name>Zn(2+)</name>
        <dbReference type="ChEBI" id="CHEBI:29105"/>
        <label>2</label>
    </ligand>
</feature>
<feature type="binding site" evidence="12">
    <location>
        <position position="237"/>
    </location>
    <ligand>
        <name>Zn(2+)</name>
        <dbReference type="ChEBI" id="CHEBI:29105"/>
        <label>2</label>
    </ligand>
</feature>
<evidence type="ECO:0000259" key="16">
    <source>
        <dbReference type="PROSITE" id="PS50016"/>
    </source>
</evidence>
<evidence type="ECO:0000256" key="3">
    <source>
        <dbReference type="ARBA" id="ARBA00022604"/>
    </source>
</evidence>
<dbReference type="InterPro" id="IPR013083">
    <property type="entry name" value="Znf_RING/FYVE/PHD"/>
</dbReference>
<evidence type="ECO:0000256" key="6">
    <source>
        <dbReference type="ARBA" id="ARBA00022833"/>
    </source>
</evidence>
<keyword evidence="9" id="KW-0804">Transcription</keyword>
<feature type="binding site" evidence="12">
    <location>
        <position position="219"/>
    </location>
    <ligand>
        <name>Zn(2+)</name>
        <dbReference type="ChEBI" id="CHEBI:29105"/>
        <label>1</label>
    </ligand>
</feature>
<feature type="binding site" evidence="12">
    <location>
        <position position="221"/>
    </location>
    <ligand>
        <name>Zn(2+)</name>
        <dbReference type="ChEBI" id="CHEBI:29105"/>
        <label>1</label>
    </ligand>
</feature>
<keyword evidence="3" id="KW-0341">Growth regulation</keyword>
<dbReference type="AlphaFoldDB" id="A0A4S4LMN2"/>
<dbReference type="SUPFAM" id="SSF57903">
    <property type="entry name" value="FYVE/PHD zinc finger"/>
    <property type="match status" value="1"/>
</dbReference>
<dbReference type="Proteomes" id="UP000310158">
    <property type="component" value="Unassembled WGS sequence"/>
</dbReference>
<sequence>MFRYVSSTLRRAEIQQEIQKESAKYIRHSIRNGTAPVSAKDGQIPQKIKEDYAQIDRLAEEKVKLAQRVVALIQRAKARLDYDLGKVLVLQGDLDPSQQSSFVMGRNPVQQINESLRNAMALPEALPSATPTPTPAVSLPKRRRIAAGASAAAIKLPSPAPVSLQVPAQRSRTSSHRPSPARGRRAVSSLGPDEDAEGEEDIEEAGEEGEDNEDKSLYCFCQKMSYGEMVACDNPDCAYQWFHLPCVNLKPPLPEVWYCSDCVAKGRAGSYAGGTVSERSRKRKR</sequence>
<gene>
    <name evidence="17" type="ORF">EW146_g7440</name>
</gene>
<feature type="site" description="Histone H3K4me3 binding" evidence="11">
    <location>
        <position position="218"/>
    </location>
</feature>
<dbReference type="GO" id="GO:0006325">
    <property type="term" value="P:chromatin organization"/>
    <property type="evidence" value="ECO:0007669"/>
    <property type="project" value="UniProtKB-KW"/>
</dbReference>
<feature type="compositionally biased region" description="Acidic residues" evidence="15">
    <location>
        <begin position="192"/>
        <end position="211"/>
    </location>
</feature>
<evidence type="ECO:0000256" key="12">
    <source>
        <dbReference type="PIRSR" id="PIRSR628651-51"/>
    </source>
</evidence>
<dbReference type="InterPro" id="IPR019787">
    <property type="entry name" value="Znf_PHD-finger"/>
</dbReference>
<dbReference type="PROSITE" id="PS01359">
    <property type="entry name" value="ZF_PHD_1"/>
    <property type="match status" value="1"/>
</dbReference>
<evidence type="ECO:0000256" key="14">
    <source>
        <dbReference type="RuleBase" id="RU361213"/>
    </source>
</evidence>
<feature type="region of interest" description="Disordered" evidence="15">
    <location>
        <begin position="160"/>
        <end position="211"/>
    </location>
</feature>
<dbReference type="GO" id="GO:0005634">
    <property type="term" value="C:nucleus"/>
    <property type="evidence" value="ECO:0007669"/>
    <property type="project" value="UniProtKB-SubCell"/>
</dbReference>
<organism evidence="17 18">
    <name type="scientific">Bondarzewia mesenterica</name>
    <dbReference type="NCBI Taxonomy" id="1095465"/>
    <lineage>
        <taxon>Eukaryota</taxon>
        <taxon>Fungi</taxon>
        <taxon>Dikarya</taxon>
        <taxon>Basidiomycota</taxon>
        <taxon>Agaricomycotina</taxon>
        <taxon>Agaricomycetes</taxon>
        <taxon>Russulales</taxon>
        <taxon>Bondarzewiaceae</taxon>
        <taxon>Bondarzewia</taxon>
    </lineage>
</organism>
<dbReference type="CDD" id="cd16858">
    <property type="entry name" value="ING_ING3_Yng2p"/>
    <property type="match status" value="1"/>
</dbReference>
<evidence type="ECO:0000313" key="17">
    <source>
        <dbReference type="EMBL" id="THH12711.1"/>
    </source>
</evidence>
<comment type="function">
    <text evidence="14">Component of an histone acetyltransferase complex.</text>
</comment>
<evidence type="ECO:0000256" key="7">
    <source>
        <dbReference type="ARBA" id="ARBA00022853"/>
    </source>
</evidence>
<reference evidence="17 18" key="1">
    <citation type="submission" date="2019-02" db="EMBL/GenBank/DDBJ databases">
        <title>Genome sequencing of the rare red list fungi Bondarzewia mesenterica.</title>
        <authorList>
            <person name="Buettner E."/>
            <person name="Kellner H."/>
        </authorList>
    </citation>
    <scope>NUCLEOTIDE SEQUENCE [LARGE SCALE GENOMIC DNA]</scope>
    <source>
        <strain evidence="17 18">DSM 108281</strain>
    </source>
</reference>
<comment type="caution">
    <text evidence="17">The sequence shown here is derived from an EMBL/GenBank/DDBJ whole genome shotgun (WGS) entry which is preliminary data.</text>
</comment>
<dbReference type="PROSITE" id="PS50016">
    <property type="entry name" value="ZF_PHD_2"/>
    <property type="match status" value="1"/>
</dbReference>
<evidence type="ECO:0000256" key="8">
    <source>
        <dbReference type="ARBA" id="ARBA00023015"/>
    </source>
</evidence>
<feature type="site" description="Histone H3K4me3 binding" evidence="11">
    <location>
        <position position="233"/>
    </location>
</feature>
<evidence type="ECO:0000313" key="18">
    <source>
        <dbReference type="Proteomes" id="UP000310158"/>
    </source>
</evidence>
<comment type="subcellular location">
    <subcellularLocation>
        <location evidence="1 14">Nucleus</location>
    </subcellularLocation>
</comment>
<evidence type="ECO:0000256" key="2">
    <source>
        <dbReference type="ARBA" id="ARBA00010210"/>
    </source>
</evidence>
<evidence type="ECO:0000256" key="11">
    <source>
        <dbReference type="PIRSR" id="PIRSR628651-50"/>
    </source>
</evidence>
<evidence type="ECO:0000256" key="10">
    <source>
        <dbReference type="ARBA" id="ARBA00023242"/>
    </source>
</evidence>
<feature type="site" description="Histone H3K4me3 binding" evidence="11">
    <location>
        <position position="229"/>
    </location>
</feature>
<dbReference type="InterPro" id="IPR024610">
    <property type="entry name" value="ING_N_histone-binding"/>
</dbReference>
<feature type="binding site" evidence="12">
    <location>
        <position position="243"/>
    </location>
    <ligand>
        <name>Zn(2+)</name>
        <dbReference type="ChEBI" id="CHEBI:29105"/>
        <label>1</label>
    </ligand>
</feature>
<name>A0A4S4LMN2_9AGAM</name>
<evidence type="ECO:0000256" key="4">
    <source>
        <dbReference type="ARBA" id="ARBA00022723"/>
    </source>
</evidence>
<dbReference type="InterPro" id="IPR028651">
    <property type="entry name" value="ING_fam"/>
</dbReference>
<comment type="subunit">
    <text evidence="14">Component of an histone acetyltransferase complex. Interacts with H3K4me3 and to a lesser extent with H3K4me2.</text>
</comment>
<proteinExistence type="inferred from homology"/>
<dbReference type="GO" id="GO:0000785">
    <property type="term" value="C:chromatin"/>
    <property type="evidence" value="ECO:0007669"/>
    <property type="project" value="UniProtKB-ARBA"/>
</dbReference>
<dbReference type="PANTHER" id="PTHR10333">
    <property type="entry name" value="INHIBITOR OF GROWTH PROTEIN"/>
    <property type="match status" value="1"/>
</dbReference>
<comment type="similarity">
    <text evidence="2 14">Belongs to the ING family.</text>
</comment>
<dbReference type="InterPro" id="IPR019786">
    <property type="entry name" value="Zinc_finger_PHD-type_CS"/>
</dbReference>
<dbReference type="EMBL" id="SGPL01000429">
    <property type="protein sequence ID" value="THH12711.1"/>
    <property type="molecule type" value="Genomic_DNA"/>
</dbReference>
<comment type="domain">
    <text evidence="14">The PHD-type zinc finger mediates the binding to H3K4me3.</text>
</comment>
<evidence type="ECO:0000256" key="15">
    <source>
        <dbReference type="SAM" id="MobiDB-lite"/>
    </source>
</evidence>
<feature type="binding site" evidence="12">
    <location>
        <position position="262"/>
    </location>
    <ligand>
        <name>Zn(2+)</name>
        <dbReference type="ChEBI" id="CHEBI:29105"/>
        <label>2</label>
    </ligand>
</feature>
<accession>A0A4S4LMN2</accession>
<keyword evidence="6 12" id="KW-0862">Zinc</keyword>
<keyword evidence="5 13" id="KW-0863">Zinc-finger</keyword>
<evidence type="ECO:0000256" key="1">
    <source>
        <dbReference type="ARBA" id="ARBA00004123"/>
    </source>
</evidence>
<dbReference type="SMART" id="SM00249">
    <property type="entry name" value="PHD"/>
    <property type="match status" value="1"/>
</dbReference>
<feature type="binding site" evidence="12">
    <location>
        <position position="246"/>
    </location>
    <ligand>
        <name>Zn(2+)</name>
        <dbReference type="ChEBI" id="CHEBI:29105"/>
        <label>1</label>
    </ligand>
</feature>
<evidence type="ECO:0000256" key="5">
    <source>
        <dbReference type="ARBA" id="ARBA00022771"/>
    </source>
</evidence>
<keyword evidence="7 14" id="KW-0156">Chromatin regulator</keyword>
<dbReference type="InterPro" id="IPR011011">
    <property type="entry name" value="Znf_FYVE_PHD"/>
</dbReference>
<dbReference type="Pfam" id="PF12998">
    <property type="entry name" value="ING"/>
    <property type="match status" value="1"/>
</dbReference>
<evidence type="ECO:0000256" key="13">
    <source>
        <dbReference type="PROSITE-ProRule" id="PRU00146"/>
    </source>
</evidence>
<dbReference type="Gene3D" id="6.10.140.1740">
    <property type="match status" value="1"/>
</dbReference>
<keyword evidence="10 14" id="KW-0539">Nucleus</keyword>
<dbReference type="PANTHER" id="PTHR10333:SF103">
    <property type="entry name" value="INHIBITOR OF GROWTH PROTEIN 3"/>
    <property type="match status" value="1"/>
</dbReference>
<dbReference type="Gene3D" id="3.30.40.10">
    <property type="entry name" value="Zinc/RING finger domain, C3HC4 (zinc finger)"/>
    <property type="match status" value="1"/>
</dbReference>
<feature type="site" description="Histone H3K4me3 binding" evidence="11">
    <location>
        <position position="241"/>
    </location>
</feature>
<dbReference type="CDD" id="cd15505">
    <property type="entry name" value="PHD_ING"/>
    <property type="match status" value="1"/>
</dbReference>